<feature type="region of interest" description="Disordered" evidence="8">
    <location>
        <begin position="361"/>
        <end position="422"/>
    </location>
</feature>
<comment type="caution">
    <text evidence="11">The sequence shown here is derived from an EMBL/GenBank/DDBJ whole genome shotgun (WGS) entry which is preliminary data.</text>
</comment>
<evidence type="ECO:0000259" key="9">
    <source>
        <dbReference type="PROSITE" id="PS50002"/>
    </source>
</evidence>
<gene>
    <name evidence="11" type="ORF">BOKJ2_LOCUS13191</name>
</gene>
<evidence type="ECO:0000256" key="4">
    <source>
        <dbReference type="ARBA" id="ARBA00022448"/>
    </source>
</evidence>
<protein>
    <recommendedName>
        <fullName evidence="13">Signal transducing adapter molecule 1</fullName>
    </recommendedName>
</protein>
<evidence type="ECO:0000256" key="1">
    <source>
        <dbReference type="ARBA" id="ARBA00004177"/>
    </source>
</evidence>
<dbReference type="GO" id="GO:0035091">
    <property type="term" value="F:phosphatidylinositol binding"/>
    <property type="evidence" value="ECO:0007669"/>
    <property type="project" value="InterPro"/>
</dbReference>
<name>A0A811LPP5_9BILA</name>
<feature type="compositionally biased region" description="Polar residues" evidence="8">
    <location>
        <begin position="398"/>
        <end position="422"/>
    </location>
</feature>
<dbReference type="InterPro" id="IPR003903">
    <property type="entry name" value="UIM_dom"/>
</dbReference>
<dbReference type="SUPFAM" id="SSF48464">
    <property type="entry name" value="ENTH/VHS domain"/>
    <property type="match status" value="1"/>
</dbReference>
<evidence type="ECO:0000256" key="8">
    <source>
        <dbReference type="SAM" id="MobiDB-lite"/>
    </source>
</evidence>
<dbReference type="PANTHER" id="PTHR45929:SF3">
    <property type="entry name" value="JAK PATHWAY SIGNAL TRANSDUCTION ADAPTOR MOLECULE"/>
    <property type="match status" value="1"/>
</dbReference>
<keyword evidence="4" id="KW-0813">Transport</keyword>
<dbReference type="Gene3D" id="1.25.40.90">
    <property type="match status" value="1"/>
</dbReference>
<comment type="subcellular location">
    <subcellularLocation>
        <location evidence="1">Endosome</location>
    </subcellularLocation>
</comment>
<comment type="similarity">
    <text evidence="2">Belongs to the STAM family.</text>
</comment>
<keyword evidence="3 7" id="KW-0728">SH3 domain</keyword>
<dbReference type="InterPro" id="IPR001452">
    <property type="entry name" value="SH3_domain"/>
</dbReference>
<dbReference type="GO" id="GO:0033565">
    <property type="term" value="C:ESCRT-0 complex"/>
    <property type="evidence" value="ECO:0007669"/>
    <property type="project" value="TreeGrafter"/>
</dbReference>
<dbReference type="InterPro" id="IPR008942">
    <property type="entry name" value="ENTH_VHS"/>
</dbReference>
<dbReference type="Pfam" id="PF00790">
    <property type="entry name" value="VHS"/>
    <property type="match status" value="1"/>
</dbReference>
<feature type="domain" description="VHS" evidence="10">
    <location>
        <begin position="18"/>
        <end position="147"/>
    </location>
</feature>
<sequence length="422" mass="47534">MGIFGDNTSPYDESVEKVTAETLTNENWALMMDVSDRVASQGQKGAKQALYAIKKRLNHRDPHVVLLALSLLDCVWNNAGQFFRREVSSNDFINELSYRATSSNRLIGEKTRHMIKKWVENECKKDASLSLIESLYRDLRGEGYSFESSEPTKNTKIMYSNDPNVVSTEQEEADIAKAIALSLTESEKKSSFSVPSFNDIKPVAKNVVIRQVKAMYDFEAAEDNELSFKVGDLINVYDESDSNWWRGQLITGNKAGLFPASFVTADLREKCEEIAPAQSQVVSEEAKINEDVLKKCLDLLKQCDPTGIVPDDPELAYFEQMSMAQIPLVNQKLAQIDKQHNMLAKVDVAIRDVLAQYDQAVQQASSAPPHQLQPQGYPVSYQNQMGHNDALQDPRLANDSNQQQYQAYHDSGYQQSHSKYPQ</sequence>
<dbReference type="Proteomes" id="UP000614601">
    <property type="component" value="Unassembled WGS sequence"/>
</dbReference>
<dbReference type="Gene3D" id="1.20.5.1940">
    <property type="match status" value="1"/>
</dbReference>
<evidence type="ECO:0000256" key="2">
    <source>
        <dbReference type="ARBA" id="ARBA00009666"/>
    </source>
</evidence>
<dbReference type="PROSITE" id="PS50330">
    <property type="entry name" value="UIM"/>
    <property type="match status" value="1"/>
</dbReference>
<evidence type="ECO:0000256" key="6">
    <source>
        <dbReference type="ARBA" id="ARBA00022927"/>
    </source>
</evidence>
<dbReference type="InterPro" id="IPR036028">
    <property type="entry name" value="SH3-like_dom_sf"/>
</dbReference>
<dbReference type="PROSITE" id="PS50002">
    <property type="entry name" value="SH3"/>
    <property type="match status" value="1"/>
</dbReference>
<dbReference type="InterPro" id="IPR002014">
    <property type="entry name" value="VHS_dom"/>
</dbReference>
<keyword evidence="6" id="KW-0653">Protein transport</keyword>
<feature type="compositionally biased region" description="Polar residues" evidence="8">
    <location>
        <begin position="361"/>
        <end position="386"/>
    </location>
</feature>
<dbReference type="EMBL" id="CAJFDH010000006">
    <property type="protein sequence ID" value="CAD5229132.1"/>
    <property type="molecule type" value="Genomic_DNA"/>
</dbReference>
<evidence type="ECO:0008006" key="13">
    <source>
        <dbReference type="Google" id="ProtNLM"/>
    </source>
</evidence>
<dbReference type="PRINTS" id="PR00452">
    <property type="entry name" value="SH3DOMAIN"/>
</dbReference>
<dbReference type="SUPFAM" id="SSF50044">
    <property type="entry name" value="SH3-domain"/>
    <property type="match status" value="1"/>
</dbReference>
<dbReference type="SMART" id="SM00288">
    <property type="entry name" value="VHS"/>
    <property type="match status" value="1"/>
</dbReference>
<dbReference type="InterPro" id="IPR050670">
    <property type="entry name" value="STAM"/>
</dbReference>
<organism evidence="11 12">
    <name type="scientific">Bursaphelenchus okinawaensis</name>
    <dbReference type="NCBI Taxonomy" id="465554"/>
    <lineage>
        <taxon>Eukaryota</taxon>
        <taxon>Metazoa</taxon>
        <taxon>Ecdysozoa</taxon>
        <taxon>Nematoda</taxon>
        <taxon>Chromadorea</taxon>
        <taxon>Rhabditida</taxon>
        <taxon>Tylenchina</taxon>
        <taxon>Tylenchomorpha</taxon>
        <taxon>Aphelenchoidea</taxon>
        <taxon>Aphelenchoididae</taxon>
        <taxon>Bursaphelenchus</taxon>
    </lineage>
</organism>
<dbReference type="OrthoDB" id="10068368at2759"/>
<evidence type="ECO:0000313" key="12">
    <source>
        <dbReference type="Proteomes" id="UP000614601"/>
    </source>
</evidence>
<dbReference type="PANTHER" id="PTHR45929">
    <property type="entry name" value="JAK PATHWAY SIGNAL TRANSDUCTION ADAPTOR MOLECULE"/>
    <property type="match status" value="1"/>
</dbReference>
<evidence type="ECO:0000313" key="11">
    <source>
        <dbReference type="EMBL" id="CAD5229132.1"/>
    </source>
</evidence>
<evidence type="ECO:0000256" key="3">
    <source>
        <dbReference type="ARBA" id="ARBA00022443"/>
    </source>
</evidence>
<evidence type="ECO:0000256" key="5">
    <source>
        <dbReference type="ARBA" id="ARBA00022753"/>
    </source>
</evidence>
<dbReference type="GO" id="GO:0043130">
    <property type="term" value="F:ubiquitin binding"/>
    <property type="evidence" value="ECO:0007669"/>
    <property type="project" value="InterPro"/>
</dbReference>
<keyword evidence="5" id="KW-0967">Endosome</keyword>
<dbReference type="SMART" id="SM00326">
    <property type="entry name" value="SH3"/>
    <property type="match status" value="1"/>
</dbReference>
<keyword evidence="12" id="KW-1185">Reference proteome</keyword>
<evidence type="ECO:0000259" key="10">
    <source>
        <dbReference type="PROSITE" id="PS50179"/>
    </source>
</evidence>
<reference evidence="11" key="1">
    <citation type="submission" date="2020-09" db="EMBL/GenBank/DDBJ databases">
        <authorList>
            <person name="Kikuchi T."/>
        </authorList>
    </citation>
    <scope>NUCLEOTIDE SEQUENCE</scope>
    <source>
        <strain evidence="11">SH1</strain>
    </source>
</reference>
<dbReference type="Proteomes" id="UP000783686">
    <property type="component" value="Unassembled WGS sequence"/>
</dbReference>
<feature type="domain" description="SH3" evidence="9">
    <location>
        <begin position="207"/>
        <end position="268"/>
    </location>
</feature>
<evidence type="ECO:0000256" key="7">
    <source>
        <dbReference type="PROSITE-ProRule" id="PRU00192"/>
    </source>
</evidence>
<dbReference type="FunFam" id="2.30.30.40:FF:000072">
    <property type="entry name" value="Unconventional Myosin IB"/>
    <property type="match status" value="1"/>
</dbReference>
<dbReference type="EMBL" id="CAJFCW020000006">
    <property type="protein sequence ID" value="CAG9125862.1"/>
    <property type="molecule type" value="Genomic_DNA"/>
</dbReference>
<dbReference type="Gene3D" id="2.30.30.40">
    <property type="entry name" value="SH3 Domains"/>
    <property type="match status" value="1"/>
</dbReference>
<dbReference type="GO" id="GO:0043328">
    <property type="term" value="P:protein transport to vacuole involved in ubiquitin-dependent protein catabolic process via the multivesicular body sorting pathway"/>
    <property type="evidence" value="ECO:0007669"/>
    <property type="project" value="TreeGrafter"/>
</dbReference>
<proteinExistence type="inferred from homology"/>
<dbReference type="Pfam" id="PF00018">
    <property type="entry name" value="SH3_1"/>
    <property type="match status" value="1"/>
</dbReference>
<dbReference type="AlphaFoldDB" id="A0A811LPP5"/>
<accession>A0A811LPP5</accession>
<dbReference type="PROSITE" id="PS50179">
    <property type="entry name" value="VHS"/>
    <property type="match status" value="1"/>
</dbReference>